<proteinExistence type="predicted"/>
<dbReference type="Gene3D" id="3.40.50.300">
    <property type="entry name" value="P-loop containing nucleotide triphosphate hydrolases"/>
    <property type="match status" value="1"/>
</dbReference>
<protein>
    <submittedName>
        <fullName evidence="1">Uncharacterized protein</fullName>
    </submittedName>
</protein>
<name>A0A1I1G7L0_9SPHI</name>
<dbReference type="EMBL" id="FOLL01000004">
    <property type="protein sequence ID" value="SFC07326.1"/>
    <property type="molecule type" value="Genomic_DNA"/>
</dbReference>
<dbReference type="Proteomes" id="UP000199577">
    <property type="component" value="Unassembled WGS sequence"/>
</dbReference>
<keyword evidence="2" id="KW-1185">Reference proteome</keyword>
<organism evidence="1 2">
    <name type="scientific">Parapedobacter composti</name>
    <dbReference type="NCBI Taxonomy" id="623281"/>
    <lineage>
        <taxon>Bacteria</taxon>
        <taxon>Pseudomonadati</taxon>
        <taxon>Bacteroidota</taxon>
        <taxon>Sphingobacteriia</taxon>
        <taxon>Sphingobacteriales</taxon>
        <taxon>Sphingobacteriaceae</taxon>
        <taxon>Parapedobacter</taxon>
    </lineage>
</organism>
<dbReference type="SUPFAM" id="SSF52540">
    <property type="entry name" value="P-loop containing nucleoside triphosphate hydrolases"/>
    <property type="match status" value="1"/>
</dbReference>
<reference evidence="2" key="1">
    <citation type="submission" date="2016-10" db="EMBL/GenBank/DDBJ databases">
        <authorList>
            <person name="Varghese N."/>
            <person name="Submissions S."/>
        </authorList>
    </citation>
    <scope>NUCLEOTIDE SEQUENCE [LARGE SCALE GENOMIC DNA]</scope>
    <source>
        <strain evidence="2">DSM 22900</strain>
    </source>
</reference>
<evidence type="ECO:0000313" key="1">
    <source>
        <dbReference type="EMBL" id="SFC07326.1"/>
    </source>
</evidence>
<accession>A0A1I1G7L0</accession>
<gene>
    <name evidence="1" type="ORF">SAMN05421747_10410</name>
</gene>
<dbReference type="STRING" id="623281.SAMN05421747_10410"/>
<dbReference type="InterPro" id="IPR027417">
    <property type="entry name" value="P-loop_NTPase"/>
</dbReference>
<dbReference type="AlphaFoldDB" id="A0A1I1G7L0"/>
<evidence type="ECO:0000313" key="2">
    <source>
        <dbReference type="Proteomes" id="UP000199577"/>
    </source>
</evidence>
<sequence>MKVIRISDYVDSVMDHHKTGTQHGAKTGFKCLDELISFKLGYSTYILGFAAAGKTELHFELLMNLSAKYGWKHGLLSAEVGETKDVIAELIKKYVRKPFFESDPYHASEKEIYQAINYLDEHFFIAPSEKDWNVQSIYEYFKAIEKENDIKLQTTSIDPWNDLDENLVDFGGREDKYLTHALKHSRQVAAANNWHNFIITHAANMPPLVMKSVTGGEIYNTAVPTLQSFAGGQVWGRRAMNVLGLWRPKRGTIDPQSGMPFADNEVRLLVLKSKPKGSGKEGSCSIYWDWKSNRYYEKIGGMDFYAFGHEDNKSYLQPSIDFYDAEKEEPVF</sequence>